<dbReference type="PANTHER" id="PTHR18916:SF82">
    <property type="entry name" value="CAP-GLY DOMAIN-CONTAINING PROTEIN"/>
    <property type="match status" value="1"/>
</dbReference>
<feature type="domain" description="CAP-Gly" evidence="9">
    <location>
        <begin position="107"/>
        <end position="149"/>
    </location>
</feature>
<dbReference type="SUPFAM" id="SSF74924">
    <property type="entry name" value="Cap-Gly domain"/>
    <property type="match status" value="2"/>
</dbReference>
<feature type="coiled-coil region" evidence="7">
    <location>
        <begin position="1385"/>
        <end position="1541"/>
    </location>
</feature>
<evidence type="ECO:0000256" key="5">
    <source>
        <dbReference type="ARBA" id="ARBA00023054"/>
    </source>
</evidence>
<dbReference type="SMART" id="SM01052">
    <property type="entry name" value="CAP_GLY"/>
    <property type="match status" value="2"/>
</dbReference>
<feature type="region of interest" description="Disordered" evidence="8">
    <location>
        <begin position="157"/>
        <end position="203"/>
    </location>
</feature>
<evidence type="ECO:0000256" key="8">
    <source>
        <dbReference type="SAM" id="MobiDB-lite"/>
    </source>
</evidence>
<dbReference type="Pfam" id="PF16641">
    <property type="entry name" value="CLIP1_ZNF"/>
    <property type="match status" value="2"/>
</dbReference>
<keyword evidence="3" id="KW-0493">Microtubule</keyword>
<dbReference type="Proteomes" id="UP000829291">
    <property type="component" value="Chromosome 3"/>
</dbReference>
<evidence type="ECO:0000259" key="9">
    <source>
        <dbReference type="PROSITE" id="PS50245"/>
    </source>
</evidence>
<organism evidence="10 11">
    <name type="scientific">Neodiprion lecontei</name>
    <name type="common">Redheaded pine sawfly</name>
    <dbReference type="NCBI Taxonomy" id="441921"/>
    <lineage>
        <taxon>Eukaryota</taxon>
        <taxon>Metazoa</taxon>
        <taxon>Ecdysozoa</taxon>
        <taxon>Arthropoda</taxon>
        <taxon>Hexapoda</taxon>
        <taxon>Insecta</taxon>
        <taxon>Pterygota</taxon>
        <taxon>Neoptera</taxon>
        <taxon>Endopterygota</taxon>
        <taxon>Hymenoptera</taxon>
        <taxon>Tenthredinoidea</taxon>
        <taxon>Diprionidae</taxon>
        <taxon>Diprioninae</taxon>
        <taxon>Neodiprion</taxon>
    </lineage>
</organism>
<feature type="region of interest" description="Disordered" evidence="8">
    <location>
        <begin position="1670"/>
        <end position="1697"/>
    </location>
</feature>
<dbReference type="PANTHER" id="PTHR18916">
    <property type="entry name" value="DYNACTIN 1-RELATED MICROTUBULE-BINDING"/>
    <property type="match status" value="1"/>
</dbReference>
<evidence type="ECO:0000313" key="10">
    <source>
        <dbReference type="Proteomes" id="UP000829291"/>
    </source>
</evidence>
<keyword evidence="10" id="KW-1185">Reference proteome</keyword>
<evidence type="ECO:0000313" key="11">
    <source>
        <dbReference type="RefSeq" id="XP_046591507.1"/>
    </source>
</evidence>
<feature type="compositionally biased region" description="Polar residues" evidence="8">
    <location>
        <begin position="169"/>
        <end position="186"/>
    </location>
</feature>
<evidence type="ECO:0000256" key="7">
    <source>
        <dbReference type="SAM" id="Coils"/>
    </source>
</evidence>
<dbReference type="InterPro" id="IPR000938">
    <property type="entry name" value="CAP-Gly_domain"/>
</dbReference>
<feature type="compositionally biased region" description="Polar residues" evidence="8">
    <location>
        <begin position="1675"/>
        <end position="1686"/>
    </location>
</feature>
<feature type="coiled-coil region" evidence="7">
    <location>
        <begin position="1216"/>
        <end position="1348"/>
    </location>
</feature>
<evidence type="ECO:0000256" key="4">
    <source>
        <dbReference type="ARBA" id="ARBA00022737"/>
    </source>
</evidence>
<evidence type="ECO:0000256" key="6">
    <source>
        <dbReference type="ARBA" id="ARBA00023212"/>
    </source>
</evidence>
<dbReference type="RefSeq" id="XP_046591507.1">
    <property type="nucleotide sequence ID" value="XM_046735551.1"/>
</dbReference>
<reference evidence="11" key="1">
    <citation type="submission" date="2025-08" db="UniProtKB">
        <authorList>
            <consortium name="RefSeq"/>
        </authorList>
    </citation>
    <scope>IDENTIFICATION</scope>
    <source>
        <tissue evidence="11">Thorax and Abdomen</tissue>
    </source>
</reference>
<protein>
    <submittedName>
        <fullName evidence="11">Restin homolog isoform X1</fullName>
    </submittedName>
</protein>
<feature type="region of interest" description="Disordered" evidence="8">
    <location>
        <begin position="312"/>
        <end position="345"/>
    </location>
</feature>
<evidence type="ECO:0000256" key="2">
    <source>
        <dbReference type="ARBA" id="ARBA00022490"/>
    </source>
</evidence>
<dbReference type="Pfam" id="PF01302">
    <property type="entry name" value="CAP_GLY"/>
    <property type="match status" value="2"/>
</dbReference>
<dbReference type="PROSITE" id="PS50245">
    <property type="entry name" value="CAP_GLY_2"/>
    <property type="match status" value="2"/>
</dbReference>
<sequence>MLVTSIIKTQTCEMTEAKLSGLRPPTKIGRPCCASGPKPSVPPSPSRSSAKNSMEHLWETHGRRLSETGSRRDSDTSVVLTEDTDSFIIGDRVWVGGTKPGLIAYIGETQFAPGDWAGIVLDEPIGKNDGSVAGSRYFQCEPKRGVFSRLTRLTRRPLSDLPPSALSPTQRTPTSPTESTRGNLSKSISPSLNTSTTSLSSVSHRELRLGERVIVSSSQGSKAGILRFMGTTEFANGEWCGIELDDPVGKNDGSVGEKRYFECRPKHGLFAPIHKVSRSPSSKRSSTCIVHKPTGAALNMALRKMGSRESLLSTSSISSTQASTVSKSAAASARKPGIRTSTSTRSSVQEMLKDKQIEIEHLHKERDLERQRVTRAANQADQAEHTILLMKQEYERYRENMEKKIQDAEQALAQLLDEKSILVTQLDEERRKCEDLLFRFEEESVDKDAIQQEKTTQNVTNSLNENKIKELELKLSEERERVVQLEQDSIKLFEAEEELTKLRSELSSTVGQDQSASEELQKLGQQLEEMQKTLQLKENEKSDLIARYEEQIKTFQAQLTEHEKSTASLTDSESTLKNELEHAKQSLESRNTIISQMSQKYDNDIAKLKEDIQQSVITMDNITRNNTLSQESLISKYENIISEKDNIIKQKTEELDTEVKRNLEMQKTNLEQLKSDNTKRFEELSDTFKSQLTEKELKIVNITSQLDEKNKEIEKLMTEMKICNQSRDSELQKAFLEIEDLKQKLKSLDENNNYLKNQIQTLELKIEDDNKKFDYEKKKLEIDIADFKSSSLDTLAQLKQLKEELSNKETEISNLSESNVKTIEQMAKDIENKLSAKEEIIQQLKLETVNKTKEIENAQQEIIDLKAIVLQKTTEVEQFSKKCTELENSISPSVNGKTLLETELQSLTSTNAELNRKLITLEEKNSLLVEQKKKLELDICNLISSTANSSDQLMKYNEDLRQKEQELDEVRDKVGQIQNSLESVQNTLKSTEQDLEKSQLLNKESNSKLDEVQGLLMSEKKINTDLTLQLGSLKNRERELVETVDKGKDLSLEIEKKTNQVTELNTQLGFRDQEIGELKDRCKELQKLHDETIENTNKEKIISENLIKDLKVRVEEFSQELKTLQQSKQKLENELNGREQSIEEIVQKLNSEVNSKENLNKLFLEATSQLNLSEKKMKAMQEEIDIRDDNLKSMNVKYNHGLTQIALLKSANDNSASEAQMKLVTMEKQLANITTEHETVTKSLAEITQLHGELNTKLADATENNKILTTKVTDTETQLKSEKDLVSELNNKIIAFEEKSAQSVRELAKLNEELKIEKQNSNSALEEKRVLQDAIKVLQEQLLAMQNDLSVKKSAEVELIAKLENSTKAQEKSCQDIEVAKETEIKNLKSNLDKVALQNAELIKNMNSLKATITQKDTEFSIMKKSLDELNAQVKHAEKTECEQTKTIEEYQMKLTTQQLELDNTNKQNLNLRQTKESLETLLQEKEQSISAIKESLNKDIQDKSNAKELTHQLNLVHAEVNQLKETESNLKKELAEVNKKWVEAKEALKLAGQNQKNLKDVEVIPSNQSIHPAGGDVSKNKKIIGNDVDMDKLLEEHELAQGQIDFLNSVIIDMKKKNDALTCKVEVLEMGIPPSEADDYNLISINSRMAAPRMFCDICDQFDLHDTEDCPRQAQDSPEPETSQRTPKKQPGERPYCDVCEVFGHDTTNCEDEETF</sequence>
<proteinExistence type="predicted"/>
<comment type="subcellular location">
    <subcellularLocation>
        <location evidence="1">Cytoplasm</location>
        <location evidence="1">Cytoskeleton</location>
    </subcellularLocation>
</comment>
<dbReference type="InterPro" id="IPR032108">
    <property type="entry name" value="CLIP1_ZNF"/>
</dbReference>
<feature type="region of interest" description="Disordered" evidence="8">
    <location>
        <begin position="561"/>
        <end position="584"/>
    </location>
</feature>
<feature type="coiled-coil region" evidence="7">
    <location>
        <begin position="1075"/>
        <end position="1183"/>
    </location>
</feature>
<name>A0ABM3FU00_NEOLC</name>
<feature type="domain" description="CAP-Gly" evidence="9">
    <location>
        <begin position="230"/>
        <end position="272"/>
    </location>
</feature>
<feature type="compositionally biased region" description="Low complexity" evidence="8">
    <location>
        <begin position="159"/>
        <end position="168"/>
    </location>
</feature>
<accession>A0ABM3FU00</accession>
<dbReference type="GeneID" id="107224759"/>
<feature type="region of interest" description="Disordered" evidence="8">
    <location>
        <begin position="23"/>
        <end position="55"/>
    </location>
</feature>
<evidence type="ECO:0000256" key="3">
    <source>
        <dbReference type="ARBA" id="ARBA00022701"/>
    </source>
</evidence>
<keyword evidence="4" id="KW-0677">Repeat</keyword>
<gene>
    <name evidence="11" type="primary">LOC107224759</name>
</gene>
<feature type="compositionally biased region" description="Basic and acidic residues" evidence="8">
    <location>
        <begin position="574"/>
        <end position="584"/>
    </location>
</feature>
<feature type="compositionally biased region" description="Low complexity" evidence="8">
    <location>
        <begin position="187"/>
        <end position="202"/>
    </location>
</feature>
<feature type="compositionally biased region" description="Low complexity" evidence="8">
    <location>
        <begin position="312"/>
        <end position="333"/>
    </location>
</feature>
<evidence type="ECO:0000256" key="1">
    <source>
        <dbReference type="ARBA" id="ARBA00004245"/>
    </source>
</evidence>
<keyword evidence="2" id="KW-0963">Cytoplasm</keyword>
<keyword evidence="6" id="KW-0206">Cytoskeleton</keyword>
<keyword evidence="5 7" id="KW-0175">Coiled coil</keyword>
<dbReference type="Gene3D" id="2.30.30.190">
    <property type="entry name" value="CAP Gly-rich-like domain"/>
    <property type="match status" value="2"/>
</dbReference>
<dbReference type="PROSITE" id="PS00845">
    <property type="entry name" value="CAP_GLY_1"/>
    <property type="match status" value="1"/>
</dbReference>
<dbReference type="InterPro" id="IPR036859">
    <property type="entry name" value="CAP-Gly_dom_sf"/>
</dbReference>
<feature type="coiled-coil region" evidence="7">
    <location>
        <begin position="692"/>
        <end position="1008"/>
    </location>
</feature>